<dbReference type="InterPro" id="IPR029068">
    <property type="entry name" value="Glyas_Bleomycin-R_OHBP_Dase"/>
</dbReference>
<evidence type="ECO:0000313" key="3">
    <source>
        <dbReference type="Proteomes" id="UP001056708"/>
    </source>
</evidence>
<dbReference type="PROSITE" id="PS51819">
    <property type="entry name" value="VOC"/>
    <property type="match status" value="1"/>
</dbReference>
<dbReference type="EMBL" id="CP098611">
    <property type="protein sequence ID" value="USR91932.1"/>
    <property type="molecule type" value="Genomic_DNA"/>
</dbReference>
<dbReference type="Proteomes" id="UP001056708">
    <property type="component" value="Chromosome"/>
</dbReference>
<dbReference type="Gene3D" id="3.10.180.10">
    <property type="entry name" value="2,3-Dihydroxybiphenyl 1,2-Dioxygenase, domain 1"/>
    <property type="match status" value="1"/>
</dbReference>
<proteinExistence type="predicted"/>
<accession>A0ABY5ART6</accession>
<organism evidence="2 3">
    <name type="scientific">Phormidium yuhuli AB48</name>
    <dbReference type="NCBI Taxonomy" id="2940671"/>
    <lineage>
        <taxon>Bacteria</taxon>
        <taxon>Bacillati</taxon>
        <taxon>Cyanobacteriota</taxon>
        <taxon>Cyanophyceae</taxon>
        <taxon>Oscillatoriophycideae</taxon>
        <taxon>Oscillatoriales</taxon>
        <taxon>Oscillatoriaceae</taxon>
        <taxon>Phormidium</taxon>
        <taxon>Phormidium yuhuli</taxon>
    </lineage>
</organism>
<evidence type="ECO:0000259" key="1">
    <source>
        <dbReference type="PROSITE" id="PS51819"/>
    </source>
</evidence>
<evidence type="ECO:0000313" key="2">
    <source>
        <dbReference type="EMBL" id="USR91932.1"/>
    </source>
</evidence>
<sequence>MSLGLCKGFVTVASDQVEVLVEFYTGLFSQTPSREMAGTYAEYDLPGLRLAIFKPSASHQGEFLGSGRETRASGAMSLCLQVGDIYGAIAHLTAIGHPPPGPLITASHGREIYGYDPDGNRLILYQRSTGSVPEG</sequence>
<dbReference type="RefSeq" id="WP_252663967.1">
    <property type="nucleotide sequence ID" value="NZ_CP098611.1"/>
</dbReference>
<name>A0ABY5ART6_9CYAN</name>
<feature type="domain" description="VOC" evidence="1">
    <location>
        <begin position="6"/>
        <end position="127"/>
    </location>
</feature>
<dbReference type="SUPFAM" id="SSF54593">
    <property type="entry name" value="Glyoxalase/Bleomycin resistance protein/Dihydroxybiphenyl dioxygenase"/>
    <property type="match status" value="1"/>
</dbReference>
<protein>
    <submittedName>
        <fullName evidence="2">VOC family protein</fullName>
    </submittedName>
</protein>
<keyword evidence="3" id="KW-1185">Reference proteome</keyword>
<reference evidence="2" key="1">
    <citation type="submission" date="2022-06" db="EMBL/GenBank/DDBJ databases">
        <title>Genome sequence of Phormidium yuhuli AB48 isolated from an industrial photobioreactor environment.</title>
        <authorList>
            <person name="Qiu Y."/>
            <person name="Noonan A.J.C."/>
            <person name="Dofher K."/>
            <person name="Koch M."/>
            <person name="Kieft B."/>
            <person name="Lin X."/>
            <person name="Ziels R.M."/>
            <person name="Hallam S.J."/>
        </authorList>
    </citation>
    <scope>NUCLEOTIDE SEQUENCE</scope>
    <source>
        <strain evidence="2">AB48</strain>
    </source>
</reference>
<gene>
    <name evidence="2" type="ORF">NEA10_04175</name>
</gene>
<dbReference type="InterPro" id="IPR037523">
    <property type="entry name" value="VOC_core"/>
</dbReference>